<dbReference type="PROSITE" id="PS50930">
    <property type="entry name" value="HTH_LYTTR"/>
    <property type="match status" value="1"/>
</dbReference>
<dbReference type="Proteomes" id="UP000199480">
    <property type="component" value="Chromosome I"/>
</dbReference>
<keyword evidence="2" id="KW-0238">DNA-binding</keyword>
<dbReference type="PANTHER" id="PTHR37299">
    <property type="entry name" value="TRANSCRIPTIONAL REGULATOR-RELATED"/>
    <property type="match status" value="1"/>
</dbReference>
<dbReference type="InterPro" id="IPR007492">
    <property type="entry name" value="LytTR_DNA-bd_dom"/>
</dbReference>
<dbReference type="InterPro" id="IPR032710">
    <property type="entry name" value="NTF2-like_dom_sf"/>
</dbReference>
<name>A0A1H1NT38_9ACTN</name>
<dbReference type="PANTHER" id="PTHR37299:SF1">
    <property type="entry name" value="STAGE 0 SPORULATION PROTEIN A HOMOLOG"/>
    <property type="match status" value="1"/>
</dbReference>
<proteinExistence type="predicted"/>
<dbReference type="OrthoDB" id="3183007at2"/>
<dbReference type="AlphaFoldDB" id="A0A1H1NT38"/>
<reference evidence="3" key="1">
    <citation type="submission" date="2016-10" db="EMBL/GenBank/DDBJ databases">
        <authorList>
            <person name="Varghese N."/>
            <person name="Submissions S."/>
        </authorList>
    </citation>
    <scope>NUCLEOTIDE SEQUENCE [LARGE SCALE GENOMIC DNA]</scope>
    <source>
        <strain evidence="3">DSM 22620</strain>
    </source>
</reference>
<dbReference type="SUPFAM" id="SSF54427">
    <property type="entry name" value="NTF2-like"/>
    <property type="match status" value="1"/>
</dbReference>
<evidence type="ECO:0000313" key="2">
    <source>
        <dbReference type="EMBL" id="SDS02103.1"/>
    </source>
</evidence>
<feature type="domain" description="HTH LytTR-type" evidence="1">
    <location>
        <begin position="143"/>
        <end position="242"/>
    </location>
</feature>
<evidence type="ECO:0000259" key="1">
    <source>
        <dbReference type="PROSITE" id="PS50930"/>
    </source>
</evidence>
<sequence length="266" mass="30508">MQYDLSERSLDLFDALWHGDLNTCLEQVDAGFSFVSPLTNAHEPAPKQLESYCKRGRSLSKILDYRVLQVRRIFETEETCIILLLGNVLDPSRGAIGFRCTFVWHVQPEEPRLVHMHFSLPLAPPDMPIDKLSVSAQARGNPIILRDTDGHSHVVNRAEVLYLESRHQYTIVHLPRRQIRARVALSELLRDFPDYFVRVHRSYAINVLHVEQISRREIRLAGGSHIPIPERRSKSVREEVLDAMVRARLVSEPGSIAPPEMKNERG</sequence>
<evidence type="ECO:0000313" key="3">
    <source>
        <dbReference type="Proteomes" id="UP000199480"/>
    </source>
</evidence>
<accession>A0A1H1NT38</accession>
<organism evidence="2 3">
    <name type="scientific">Parafannyhessea umbonata</name>
    <dbReference type="NCBI Taxonomy" id="604330"/>
    <lineage>
        <taxon>Bacteria</taxon>
        <taxon>Bacillati</taxon>
        <taxon>Actinomycetota</taxon>
        <taxon>Coriobacteriia</taxon>
        <taxon>Coriobacteriales</taxon>
        <taxon>Atopobiaceae</taxon>
        <taxon>Parafannyhessea</taxon>
    </lineage>
</organism>
<dbReference type="GeneID" id="78501302"/>
<dbReference type="GO" id="GO:0000156">
    <property type="term" value="F:phosphorelay response regulator activity"/>
    <property type="evidence" value="ECO:0007669"/>
    <property type="project" value="InterPro"/>
</dbReference>
<dbReference type="GO" id="GO:0003677">
    <property type="term" value="F:DNA binding"/>
    <property type="evidence" value="ECO:0007669"/>
    <property type="project" value="UniProtKB-KW"/>
</dbReference>
<dbReference type="SMART" id="SM00850">
    <property type="entry name" value="LytTR"/>
    <property type="match status" value="1"/>
</dbReference>
<gene>
    <name evidence="2" type="ORF">SAMN04489857_1972</name>
</gene>
<dbReference type="EMBL" id="LT629759">
    <property type="protein sequence ID" value="SDS02103.1"/>
    <property type="molecule type" value="Genomic_DNA"/>
</dbReference>
<protein>
    <submittedName>
        <fullName evidence="2">LytTr DNA-binding domain-containing protein</fullName>
    </submittedName>
</protein>
<dbReference type="Gene3D" id="2.40.50.1020">
    <property type="entry name" value="LytTr DNA-binding domain"/>
    <property type="match status" value="1"/>
</dbReference>
<dbReference type="RefSeq" id="WP_090863872.1">
    <property type="nucleotide sequence ID" value="NZ_LT629759.1"/>
</dbReference>
<dbReference type="InterPro" id="IPR046947">
    <property type="entry name" value="LytR-like"/>
</dbReference>
<dbReference type="Pfam" id="PF04397">
    <property type="entry name" value="LytTR"/>
    <property type="match status" value="1"/>
</dbReference>